<evidence type="ECO:0000313" key="1">
    <source>
        <dbReference type="EMBL" id="MBB3925235.1"/>
    </source>
</evidence>
<keyword evidence="2" id="KW-1185">Reference proteome</keyword>
<accession>A0A7W6BE61</accession>
<comment type="caution">
    <text evidence="1">The sequence shown here is derived from an EMBL/GenBank/DDBJ whole genome shotgun (WGS) entry which is preliminary data.</text>
</comment>
<dbReference type="AlphaFoldDB" id="A0A7W6BE61"/>
<sequence>MSAGADTTATLIRMANQIAQGLAREADPAAAAAEHIRLYWEPRMIKALLATGGAGLSPIAQEAYGRLAGA</sequence>
<dbReference type="Proteomes" id="UP000571950">
    <property type="component" value="Unassembled WGS sequence"/>
</dbReference>
<proteinExistence type="predicted"/>
<evidence type="ECO:0000313" key="2">
    <source>
        <dbReference type="Proteomes" id="UP000571950"/>
    </source>
</evidence>
<reference evidence="1 2" key="1">
    <citation type="submission" date="2020-08" db="EMBL/GenBank/DDBJ databases">
        <title>Genomic Encyclopedia of Type Strains, Phase IV (KMG-IV): sequencing the most valuable type-strain genomes for metagenomic binning, comparative biology and taxonomic classification.</title>
        <authorList>
            <person name="Goeker M."/>
        </authorList>
    </citation>
    <scope>NUCLEOTIDE SEQUENCE [LARGE SCALE GENOMIC DNA]</scope>
    <source>
        <strain evidence="1 2">DSM 26189</strain>
    </source>
</reference>
<dbReference type="RefSeq" id="WP_188070769.1">
    <property type="nucleotide sequence ID" value="NZ_BSPS01000030.1"/>
</dbReference>
<dbReference type="EMBL" id="JACIDT010000002">
    <property type="protein sequence ID" value="MBB3925235.1"/>
    <property type="molecule type" value="Genomic_DNA"/>
</dbReference>
<protein>
    <submittedName>
        <fullName evidence="1">Uncharacterized protein (DUF2336 family)</fullName>
    </submittedName>
</protein>
<organism evidence="1 2">
    <name type="scientific">Sphingobium jiangsuense</name>
    <dbReference type="NCBI Taxonomy" id="870476"/>
    <lineage>
        <taxon>Bacteria</taxon>
        <taxon>Pseudomonadati</taxon>
        <taxon>Pseudomonadota</taxon>
        <taxon>Alphaproteobacteria</taxon>
        <taxon>Sphingomonadales</taxon>
        <taxon>Sphingomonadaceae</taxon>
        <taxon>Sphingobium</taxon>
    </lineage>
</organism>
<name>A0A7W6BE61_9SPHN</name>
<gene>
    <name evidence="1" type="ORF">GGR43_000936</name>
</gene>
<dbReference type="InterPro" id="IPR021074">
    <property type="entry name" value="Formate_DH_dsu"/>
</dbReference>
<dbReference type="Pfam" id="PF11390">
    <property type="entry name" value="FdsD"/>
    <property type="match status" value="1"/>
</dbReference>